<proteinExistence type="predicted"/>
<dbReference type="SUPFAM" id="SSF53756">
    <property type="entry name" value="UDP-Glycosyltransferase/glycogen phosphorylase"/>
    <property type="match status" value="1"/>
</dbReference>
<evidence type="ECO:0000313" key="2">
    <source>
        <dbReference type="Proteomes" id="UP000050544"/>
    </source>
</evidence>
<organism evidence="1 2">
    <name type="scientific">Thermanaerothrix daxensis</name>
    <dbReference type="NCBI Taxonomy" id="869279"/>
    <lineage>
        <taxon>Bacteria</taxon>
        <taxon>Bacillati</taxon>
        <taxon>Chloroflexota</taxon>
        <taxon>Anaerolineae</taxon>
        <taxon>Anaerolineales</taxon>
        <taxon>Anaerolineaceae</taxon>
        <taxon>Thermanaerothrix</taxon>
    </lineage>
</organism>
<dbReference type="AlphaFoldDB" id="A0A0P6Y3M7"/>
<reference evidence="1 2" key="1">
    <citation type="submission" date="2015-07" db="EMBL/GenBank/DDBJ databases">
        <title>Whole genome sequence of Thermanaerothrix daxensis DSM 23592.</title>
        <authorList>
            <person name="Hemp J."/>
            <person name="Ward L.M."/>
            <person name="Pace L.A."/>
            <person name="Fischer W.W."/>
        </authorList>
    </citation>
    <scope>NUCLEOTIDE SEQUENCE [LARGE SCALE GENOMIC DNA]</scope>
    <source>
        <strain evidence="1 2">GNS-1</strain>
    </source>
</reference>
<gene>
    <name evidence="1" type="ORF">SE15_02155</name>
</gene>
<keyword evidence="2" id="KW-1185">Reference proteome</keyword>
<protein>
    <recommendedName>
        <fullName evidence="3">Glycosyl transferase family 1 domain-containing protein</fullName>
    </recommendedName>
</protein>
<evidence type="ECO:0000313" key="1">
    <source>
        <dbReference type="EMBL" id="KPL84014.1"/>
    </source>
</evidence>
<name>A0A0P6Y3M7_9CHLR</name>
<dbReference type="PANTHER" id="PTHR12526">
    <property type="entry name" value="GLYCOSYLTRANSFERASE"/>
    <property type="match status" value="1"/>
</dbReference>
<dbReference type="EMBL" id="LGKO01000002">
    <property type="protein sequence ID" value="KPL84014.1"/>
    <property type="molecule type" value="Genomic_DNA"/>
</dbReference>
<sequence>MAGLRAQGVVVHHDPEDPGCQAILLIGGTRHVGVLWRARQRGLRILQRLDGMNWIHRRRFQGLRHALRAEYANLNLAFIRRFLADGVVYQSRFARTWWQRVYGQGEKWETVIYNGVDLDQFAPFGMHERPAERWRVLVVEGHLRGGSVLGLESAVRLTRALQEKAPRPVELWVVGEVPAAEQAFISSLAKDVTLNWVGVVSPERIAYLDRSSHLLFSAELHPACPNAVIEALACGLPVAGFDTGALGEIVTPLAGRVVPYGADPWRLQPPQIEPLVDASLEILANWDAFSQGARQRAEAAFGLERMTAQYLEALRAILG</sequence>
<dbReference type="CDD" id="cd03801">
    <property type="entry name" value="GT4_PimA-like"/>
    <property type="match status" value="1"/>
</dbReference>
<accession>A0A0P6Y3M7</accession>
<dbReference type="Proteomes" id="UP000050544">
    <property type="component" value="Unassembled WGS sequence"/>
</dbReference>
<comment type="caution">
    <text evidence="1">The sequence shown here is derived from an EMBL/GenBank/DDBJ whole genome shotgun (WGS) entry which is preliminary data.</text>
</comment>
<evidence type="ECO:0008006" key="3">
    <source>
        <dbReference type="Google" id="ProtNLM"/>
    </source>
</evidence>
<dbReference type="Pfam" id="PF13692">
    <property type="entry name" value="Glyco_trans_1_4"/>
    <property type="match status" value="1"/>
</dbReference>
<dbReference type="STRING" id="869279.SE15_02155"/>
<dbReference type="Gene3D" id="3.40.50.2000">
    <property type="entry name" value="Glycogen Phosphorylase B"/>
    <property type="match status" value="2"/>
</dbReference>